<dbReference type="OrthoDB" id="822156at2"/>
<feature type="transmembrane region" description="Helical" evidence="1">
    <location>
        <begin position="120"/>
        <end position="141"/>
    </location>
</feature>
<name>A0A5D8ZBU2_9GAMM</name>
<keyword evidence="3" id="KW-1185">Reference proteome</keyword>
<keyword evidence="1" id="KW-0812">Transmembrane</keyword>
<feature type="transmembrane region" description="Helical" evidence="1">
    <location>
        <begin position="88"/>
        <end position="108"/>
    </location>
</feature>
<dbReference type="EMBL" id="VTRV01000007">
    <property type="protein sequence ID" value="TZF91523.1"/>
    <property type="molecule type" value="Genomic_DNA"/>
</dbReference>
<dbReference type="Proteomes" id="UP000323164">
    <property type="component" value="Unassembled WGS sequence"/>
</dbReference>
<feature type="transmembrane region" description="Helical" evidence="1">
    <location>
        <begin position="153"/>
        <end position="169"/>
    </location>
</feature>
<reference evidence="2 3" key="1">
    <citation type="submission" date="2019-08" db="EMBL/GenBank/DDBJ databases">
        <title>Draft genome sequence of Lysobacter sp. UKS-15.</title>
        <authorList>
            <person name="Im W.-T."/>
        </authorList>
    </citation>
    <scope>NUCLEOTIDE SEQUENCE [LARGE SCALE GENOMIC DNA]</scope>
    <source>
        <strain evidence="2 3">UKS-15</strain>
    </source>
</reference>
<feature type="transmembrane region" description="Helical" evidence="1">
    <location>
        <begin position="24"/>
        <end position="43"/>
    </location>
</feature>
<accession>A0A5D8ZBU2</accession>
<organism evidence="2 3">
    <name type="scientific">Cognatilysobacter lacus</name>
    <dbReference type="NCBI Taxonomy" id="1643323"/>
    <lineage>
        <taxon>Bacteria</taxon>
        <taxon>Pseudomonadati</taxon>
        <taxon>Pseudomonadota</taxon>
        <taxon>Gammaproteobacteria</taxon>
        <taxon>Lysobacterales</taxon>
        <taxon>Lysobacteraceae</taxon>
        <taxon>Cognatilysobacter</taxon>
    </lineage>
</organism>
<dbReference type="AlphaFoldDB" id="A0A5D8ZBU2"/>
<proteinExistence type="predicted"/>
<dbReference type="RefSeq" id="WP_149351545.1">
    <property type="nucleotide sequence ID" value="NZ_VTRV01000007.1"/>
</dbReference>
<evidence type="ECO:0000256" key="1">
    <source>
        <dbReference type="SAM" id="Phobius"/>
    </source>
</evidence>
<keyword evidence="1" id="KW-1133">Transmembrane helix</keyword>
<keyword evidence="1" id="KW-0472">Membrane</keyword>
<comment type="caution">
    <text evidence="2">The sequence shown here is derived from an EMBL/GenBank/DDBJ whole genome shotgun (WGS) entry which is preliminary data.</text>
</comment>
<evidence type="ECO:0000313" key="2">
    <source>
        <dbReference type="EMBL" id="TZF91523.1"/>
    </source>
</evidence>
<sequence length="245" mass="26809">MSAIPVGAPVPAVPRGAPLYPRAAFYYLLATVGAVAAFVPSYFSRLQENDAVRHAHGIVGFAWMLLLVTQAFLMRSRKVALHRRLGKAAYVLAPAFVISGLLIVRAMASGATGFEQHFGARLAWVDLLSVSTFGTCVYMAIRDRRQVQLHARWMTCTALLLLPPVFVRLEQALPFIHSFEQAMNVAFGLTELIIVLLLVGDFRQGQRRLPYRALLAVTAAQQVGFVMLDGVPGWAAFAYSLGHLG</sequence>
<gene>
    <name evidence="2" type="ORF">FW784_01270</name>
</gene>
<feature type="transmembrane region" description="Helical" evidence="1">
    <location>
        <begin position="55"/>
        <end position="76"/>
    </location>
</feature>
<evidence type="ECO:0000313" key="3">
    <source>
        <dbReference type="Proteomes" id="UP000323164"/>
    </source>
</evidence>
<feature type="transmembrane region" description="Helical" evidence="1">
    <location>
        <begin position="181"/>
        <end position="202"/>
    </location>
</feature>
<protein>
    <submittedName>
        <fullName evidence="2">Uncharacterized protein</fullName>
    </submittedName>
</protein>
<feature type="transmembrane region" description="Helical" evidence="1">
    <location>
        <begin position="214"/>
        <end position="239"/>
    </location>
</feature>